<reference evidence="3 4" key="1">
    <citation type="submission" date="2019-02" db="EMBL/GenBank/DDBJ databases">
        <title>Deep-cultivation of Planctomycetes and their phenomic and genomic characterization uncovers novel biology.</title>
        <authorList>
            <person name="Wiegand S."/>
            <person name="Jogler M."/>
            <person name="Boedeker C."/>
            <person name="Pinto D."/>
            <person name="Vollmers J."/>
            <person name="Rivas-Marin E."/>
            <person name="Kohn T."/>
            <person name="Peeters S.H."/>
            <person name="Heuer A."/>
            <person name="Rast P."/>
            <person name="Oberbeckmann S."/>
            <person name="Bunk B."/>
            <person name="Jeske O."/>
            <person name="Meyerdierks A."/>
            <person name="Storesund J.E."/>
            <person name="Kallscheuer N."/>
            <person name="Luecker S."/>
            <person name="Lage O.M."/>
            <person name="Pohl T."/>
            <person name="Merkel B.J."/>
            <person name="Hornburger P."/>
            <person name="Mueller R.-W."/>
            <person name="Bruemmer F."/>
            <person name="Labrenz M."/>
            <person name="Spormann A.M."/>
            <person name="Op den Camp H."/>
            <person name="Overmann J."/>
            <person name="Amann R."/>
            <person name="Jetten M.S.M."/>
            <person name="Mascher T."/>
            <person name="Medema M.H."/>
            <person name="Devos D.P."/>
            <person name="Kaster A.-K."/>
            <person name="Ovreas L."/>
            <person name="Rohde M."/>
            <person name="Galperin M.Y."/>
            <person name="Jogler C."/>
        </authorList>
    </citation>
    <scope>NUCLEOTIDE SEQUENCE [LARGE SCALE GENOMIC DNA]</scope>
    <source>
        <strain evidence="3 4">Pan189</strain>
    </source>
</reference>
<dbReference type="AlphaFoldDB" id="A0A517R276"/>
<keyword evidence="2" id="KW-0472">Membrane</keyword>
<keyword evidence="4" id="KW-1185">Reference proteome</keyword>
<gene>
    <name evidence="3" type="ORF">Pan189_23520</name>
</gene>
<evidence type="ECO:0000256" key="1">
    <source>
        <dbReference type="SAM" id="MobiDB-lite"/>
    </source>
</evidence>
<dbReference type="RefSeq" id="WP_145364038.1">
    <property type="nucleotide sequence ID" value="NZ_CP036268.1"/>
</dbReference>
<evidence type="ECO:0000313" key="4">
    <source>
        <dbReference type="Proteomes" id="UP000317318"/>
    </source>
</evidence>
<sequence length="164" mass="17256">MTETTQSLATRFFWTFALVTFFGTLAAGFYGVGIVWMLIATPFLARWYTQSRDEMPKGSWWPAPIQMLKMFGLMIGIGVLIACAAGGAGFCTCLAGMNLGYSSANHPYGNISGGLITMLATWVLVGIGGALLGSRLVTKSMFGGTADPGDESSSEELSGNSSAP</sequence>
<proteinExistence type="predicted"/>
<accession>A0A517R276</accession>
<dbReference type="KEGG" id="svp:Pan189_23520"/>
<organism evidence="3 4">
    <name type="scientific">Stratiformator vulcanicus</name>
    <dbReference type="NCBI Taxonomy" id="2527980"/>
    <lineage>
        <taxon>Bacteria</taxon>
        <taxon>Pseudomonadati</taxon>
        <taxon>Planctomycetota</taxon>
        <taxon>Planctomycetia</taxon>
        <taxon>Planctomycetales</taxon>
        <taxon>Planctomycetaceae</taxon>
        <taxon>Stratiformator</taxon>
    </lineage>
</organism>
<feature type="region of interest" description="Disordered" evidence="1">
    <location>
        <begin position="144"/>
        <end position="164"/>
    </location>
</feature>
<feature type="compositionally biased region" description="Low complexity" evidence="1">
    <location>
        <begin position="155"/>
        <end position="164"/>
    </location>
</feature>
<dbReference type="Proteomes" id="UP000317318">
    <property type="component" value="Chromosome"/>
</dbReference>
<feature type="transmembrane region" description="Helical" evidence="2">
    <location>
        <begin position="111"/>
        <end position="132"/>
    </location>
</feature>
<name>A0A517R276_9PLAN</name>
<keyword evidence="2" id="KW-1133">Transmembrane helix</keyword>
<feature type="transmembrane region" description="Helical" evidence="2">
    <location>
        <begin position="12"/>
        <end position="45"/>
    </location>
</feature>
<feature type="transmembrane region" description="Helical" evidence="2">
    <location>
        <begin position="71"/>
        <end position="99"/>
    </location>
</feature>
<keyword evidence="2" id="KW-0812">Transmembrane</keyword>
<dbReference type="EMBL" id="CP036268">
    <property type="protein sequence ID" value="QDT37968.1"/>
    <property type="molecule type" value="Genomic_DNA"/>
</dbReference>
<evidence type="ECO:0000256" key="2">
    <source>
        <dbReference type="SAM" id="Phobius"/>
    </source>
</evidence>
<dbReference type="OrthoDB" id="300852at2"/>
<evidence type="ECO:0000313" key="3">
    <source>
        <dbReference type="EMBL" id="QDT37968.1"/>
    </source>
</evidence>
<protein>
    <submittedName>
        <fullName evidence="3">Uncharacterized protein</fullName>
    </submittedName>
</protein>